<accession>W2T659</accession>
<keyword evidence="7" id="KW-1185">Reference proteome</keyword>
<evidence type="ECO:0000259" key="5">
    <source>
        <dbReference type="PROSITE" id="PS50856"/>
    </source>
</evidence>
<evidence type="ECO:0000256" key="3">
    <source>
        <dbReference type="ARBA" id="ARBA00022989"/>
    </source>
</evidence>
<evidence type="ECO:0000313" key="7">
    <source>
        <dbReference type="Proteomes" id="UP000053676"/>
    </source>
</evidence>
<feature type="domain" description="AMOP" evidence="5">
    <location>
        <begin position="1"/>
        <end position="90"/>
    </location>
</feature>
<reference evidence="7" key="1">
    <citation type="journal article" date="2014" name="Nat. Genet.">
        <title>Genome of the human hookworm Necator americanus.</title>
        <authorList>
            <person name="Tang Y.T."/>
            <person name="Gao X."/>
            <person name="Rosa B.A."/>
            <person name="Abubucker S."/>
            <person name="Hallsworth-Pepin K."/>
            <person name="Martin J."/>
            <person name="Tyagi R."/>
            <person name="Heizer E."/>
            <person name="Zhang X."/>
            <person name="Bhonagiri-Palsikar V."/>
            <person name="Minx P."/>
            <person name="Warren W.C."/>
            <person name="Wang Q."/>
            <person name="Zhan B."/>
            <person name="Hotez P.J."/>
            <person name="Sternberg P.W."/>
            <person name="Dougall A."/>
            <person name="Gaze S.T."/>
            <person name="Mulvenna J."/>
            <person name="Sotillo J."/>
            <person name="Ranganathan S."/>
            <person name="Rabelo E.M."/>
            <person name="Wilson R.K."/>
            <person name="Felgner P.L."/>
            <person name="Bethony J."/>
            <person name="Hawdon J.M."/>
            <person name="Gasser R.B."/>
            <person name="Loukas A."/>
            <person name="Mitreva M."/>
        </authorList>
    </citation>
    <scope>NUCLEOTIDE SEQUENCE [LARGE SCALE GENOMIC DNA]</scope>
</reference>
<comment type="subcellular location">
    <subcellularLocation>
        <location evidence="1">Membrane</location>
    </subcellularLocation>
</comment>
<organism evidence="6 7">
    <name type="scientific">Necator americanus</name>
    <name type="common">Human hookworm</name>
    <dbReference type="NCBI Taxonomy" id="51031"/>
    <lineage>
        <taxon>Eukaryota</taxon>
        <taxon>Metazoa</taxon>
        <taxon>Ecdysozoa</taxon>
        <taxon>Nematoda</taxon>
        <taxon>Chromadorea</taxon>
        <taxon>Rhabditida</taxon>
        <taxon>Rhabditina</taxon>
        <taxon>Rhabditomorpha</taxon>
        <taxon>Strongyloidea</taxon>
        <taxon>Ancylostomatidae</taxon>
        <taxon>Bunostominae</taxon>
        <taxon>Necator</taxon>
    </lineage>
</organism>
<dbReference type="Pfam" id="PF03782">
    <property type="entry name" value="AMOP"/>
    <property type="match status" value="1"/>
</dbReference>
<dbReference type="InterPro" id="IPR051495">
    <property type="entry name" value="Epithelial_Barrier/Signaling"/>
</dbReference>
<protein>
    <submittedName>
        <fullName evidence="6">AMOP domain protein</fullName>
    </submittedName>
</protein>
<dbReference type="STRING" id="51031.W2T659"/>
<evidence type="ECO:0000256" key="1">
    <source>
        <dbReference type="ARBA" id="ARBA00004370"/>
    </source>
</evidence>
<dbReference type="PANTHER" id="PTHR13802:SF52">
    <property type="entry name" value="MUCIN-4"/>
    <property type="match status" value="1"/>
</dbReference>
<dbReference type="PROSITE" id="PS50856">
    <property type="entry name" value="AMOP"/>
    <property type="match status" value="1"/>
</dbReference>
<evidence type="ECO:0000313" key="6">
    <source>
        <dbReference type="EMBL" id="ETN77109.1"/>
    </source>
</evidence>
<name>W2T659_NECAM</name>
<keyword evidence="2" id="KW-0812">Transmembrane</keyword>
<dbReference type="AlphaFoldDB" id="W2T659"/>
<dbReference type="PANTHER" id="PTHR13802">
    <property type="entry name" value="MUCIN 4-RELATED"/>
    <property type="match status" value="1"/>
</dbReference>
<evidence type="ECO:0000256" key="2">
    <source>
        <dbReference type="ARBA" id="ARBA00022692"/>
    </source>
</evidence>
<dbReference type="GO" id="GO:0016020">
    <property type="term" value="C:membrane"/>
    <property type="evidence" value="ECO:0007669"/>
    <property type="project" value="UniProtKB-SubCell"/>
</dbReference>
<dbReference type="OrthoDB" id="5785965at2759"/>
<keyword evidence="3" id="KW-1133">Transmembrane helix</keyword>
<dbReference type="SMART" id="SM00723">
    <property type="entry name" value="AMOP"/>
    <property type="match status" value="1"/>
</dbReference>
<sequence length="90" mass="10216">MLITVPCPCTLDQALLDIGRFTALPDCDAFGDHRCHYTQGAQHCVLSATSVWTGAGQTCCYDWDGWLMFSDDFEYNDQYLRFYSAGVPYR</sequence>
<evidence type="ECO:0000256" key="4">
    <source>
        <dbReference type="ARBA" id="ARBA00023136"/>
    </source>
</evidence>
<dbReference type="Proteomes" id="UP000053676">
    <property type="component" value="Unassembled WGS sequence"/>
</dbReference>
<dbReference type="InterPro" id="IPR005533">
    <property type="entry name" value="AMOP_dom"/>
</dbReference>
<dbReference type="EMBL" id="KI660192">
    <property type="protein sequence ID" value="ETN77109.1"/>
    <property type="molecule type" value="Genomic_DNA"/>
</dbReference>
<keyword evidence="4" id="KW-0472">Membrane</keyword>
<dbReference type="KEGG" id="nai:NECAME_11267"/>
<proteinExistence type="predicted"/>
<gene>
    <name evidence="6" type="ORF">NECAME_11267</name>
</gene>